<comment type="caution">
    <text evidence="6">The sequence shown here is derived from an EMBL/GenBank/DDBJ whole genome shotgun (WGS) entry which is preliminary data.</text>
</comment>
<evidence type="ECO:0000256" key="1">
    <source>
        <dbReference type="ARBA" id="ARBA00010838"/>
    </source>
</evidence>
<dbReference type="EMBL" id="MEUW01000024">
    <property type="protein sequence ID" value="OGC44265.1"/>
    <property type="molecule type" value="Genomic_DNA"/>
</dbReference>
<dbReference type="Gene3D" id="3.20.20.80">
    <property type="entry name" value="Glycosidases"/>
    <property type="match status" value="1"/>
</dbReference>
<dbReference type="GO" id="GO:0005975">
    <property type="term" value="P:carbohydrate metabolic process"/>
    <property type="evidence" value="ECO:0007669"/>
    <property type="project" value="InterPro"/>
</dbReference>
<keyword evidence="3" id="KW-0326">Glycosidase</keyword>
<dbReference type="PANTHER" id="PTHR10353:SF209">
    <property type="entry name" value="GALACTOLIPID GALACTOSYLTRANSFERASE SFR2, CHLOROPLASTIC"/>
    <property type="match status" value="1"/>
</dbReference>
<comment type="similarity">
    <text evidence="1 5">Belongs to the glycosyl hydrolase 1 family.</text>
</comment>
<dbReference type="SUPFAM" id="SSF51445">
    <property type="entry name" value="(Trans)glycosidases"/>
    <property type="match status" value="1"/>
</dbReference>
<evidence type="ECO:0000256" key="4">
    <source>
        <dbReference type="PROSITE-ProRule" id="PRU10055"/>
    </source>
</evidence>
<evidence type="ECO:0000256" key="3">
    <source>
        <dbReference type="ARBA" id="ARBA00023295"/>
    </source>
</evidence>
<protein>
    <recommendedName>
        <fullName evidence="8">Beta-glucosidase</fullName>
    </recommendedName>
</protein>
<dbReference type="PRINTS" id="PR00131">
    <property type="entry name" value="GLHYDRLASE1"/>
</dbReference>
<dbReference type="PROSITE" id="PS00572">
    <property type="entry name" value="GLYCOSYL_HYDROL_F1_1"/>
    <property type="match status" value="1"/>
</dbReference>
<dbReference type="GO" id="GO:0008422">
    <property type="term" value="F:beta-glucosidase activity"/>
    <property type="evidence" value="ECO:0007669"/>
    <property type="project" value="TreeGrafter"/>
</dbReference>
<dbReference type="Pfam" id="PF00232">
    <property type="entry name" value="Glyco_hydro_1"/>
    <property type="match status" value="2"/>
</dbReference>
<dbReference type="InterPro" id="IPR001360">
    <property type="entry name" value="Glyco_hydro_1"/>
</dbReference>
<evidence type="ECO:0000313" key="6">
    <source>
        <dbReference type="EMBL" id="OGC44265.1"/>
    </source>
</evidence>
<evidence type="ECO:0008006" key="8">
    <source>
        <dbReference type="Google" id="ProtNLM"/>
    </source>
</evidence>
<dbReference type="Proteomes" id="UP000176583">
    <property type="component" value="Unassembled WGS sequence"/>
</dbReference>
<keyword evidence="2" id="KW-0378">Hydrolase</keyword>
<proteinExistence type="inferred from homology"/>
<accession>A0A1F4UH10</accession>
<evidence type="ECO:0000313" key="7">
    <source>
        <dbReference type="Proteomes" id="UP000176583"/>
    </source>
</evidence>
<sequence>MIASSKTGLKSNLSKRFPQGFLWGSASSAHQVEGNNVGSDWWSWEEGGCLESSGVACDHYHRFEEDFDLAKSLNQNAHRLSIEWARIEPEEGRWDGEEIKHYRQVLDSLRSRGIKSFVSLWHFTLPLWFAQKGGFEKASNLKYFERFVRLCAREFGEKVNFWITVNEPLGYAWSAYGVGFWPPQKKHLASAFRVYFNLVRAHRKAYRAIKGVIPRAEAGPALNMAAIHYHGKNPLMVLGVRSFERFFNRSFLFLSRGFFDFIGVNYYFHHDLSLNSFSLEVNKKLAEQMMLMEKKGHGSFFYPRGLYEVLIKLKKYRKPVYITENGIADAKDKIREKFIVGHLSWAHKALGEGIDLRGYLHWSLTDNFEWAFGFKPRFGLVEIDYKTLKRRVRPSAQVYAQVCKTNTVVSDVQKPA</sequence>
<evidence type="ECO:0000256" key="2">
    <source>
        <dbReference type="ARBA" id="ARBA00022801"/>
    </source>
</evidence>
<dbReference type="AlphaFoldDB" id="A0A1F4UH10"/>
<reference evidence="6 7" key="1">
    <citation type="journal article" date="2016" name="Nat. Commun.">
        <title>Thousands of microbial genomes shed light on interconnected biogeochemical processes in an aquifer system.</title>
        <authorList>
            <person name="Anantharaman K."/>
            <person name="Brown C.T."/>
            <person name="Hug L.A."/>
            <person name="Sharon I."/>
            <person name="Castelle C.J."/>
            <person name="Probst A.J."/>
            <person name="Thomas B.C."/>
            <person name="Singh A."/>
            <person name="Wilkins M.J."/>
            <person name="Karaoz U."/>
            <person name="Brodie E.L."/>
            <person name="Williams K.H."/>
            <person name="Hubbard S.S."/>
            <person name="Banfield J.F."/>
        </authorList>
    </citation>
    <scope>NUCLEOTIDE SEQUENCE [LARGE SCALE GENOMIC DNA]</scope>
</reference>
<gene>
    <name evidence="6" type="ORF">A2V54_02880</name>
</gene>
<feature type="active site" description="Nucleophile" evidence="4">
    <location>
        <position position="324"/>
    </location>
</feature>
<dbReference type="PANTHER" id="PTHR10353">
    <property type="entry name" value="GLYCOSYL HYDROLASE"/>
    <property type="match status" value="1"/>
</dbReference>
<dbReference type="InterPro" id="IPR017853">
    <property type="entry name" value="GH"/>
</dbReference>
<organism evidence="6 7">
    <name type="scientific">candidate division WWE3 bacterium RBG_19FT_COMBO_53_11</name>
    <dbReference type="NCBI Taxonomy" id="1802613"/>
    <lineage>
        <taxon>Bacteria</taxon>
        <taxon>Katanobacteria</taxon>
    </lineage>
</organism>
<dbReference type="InterPro" id="IPR018120">
    <property type="entry name" value="Glyco_hydro_1_AS"/>
</dbReference>
<evidence type="ECO:0000256" key="5">
    <source>
        <dbReference type="RuleBase" id="RU003690"/>
    </source>
</evidence>
<dbReference type="STRING" id="1802613.A2V54_02880"/>
<name>A0A1F4UH10_UNCKA</name>